<evidence type="ECO:0000259" key="1">
    <source>
        <dbReference type="Pfam" id="PF00078"/>
    </source>
</evidence>
<dbReference type="PANTHER" id="PTHR33116">
    <property type="entry name" value="REVERSE TRANSCRIPTASE ZINC-BINDING DOMAIN-CONTAINING PROTEIN-RELATED-RELATED"/>
    <property type="match status" value="1"/>
</dbReference>
<proteinExistence type="predicted"/>
<dbReference type="PANTHER" id="PTHR33116:SF86">
    <property type="entry name" value="REVERSE TRANSCRIPTASE DOMAIN-CONTAINING PROTEIN"/>
    <property type="match status" value="1"/>
</dbReference>
<feature type="domain" description="Reverse transcriptase" evidence="1">
    <location>
        <begin position="12"/>
        <end position="146"/>
    </location>
</feature>
<sequence length="353" mass="40395">MDYVETITYSFKHNGETIGSITPSRRLRQADPISPYLFLIYTEGLSSLIRGAIAIANILGFKCSRRCSIISHLFFIDDSLLFTRANDRNCLDVLRILETYSRASSHVVNYNKYVMCFSASMPARKWGRLASIMGVNRVECHVKYMGLPCFSCRNKRTIFTDIVDRIWGKAGGKEIIIKAVVQSIPTYSMSLFKLPENLIDEIIGFVPVFGGGDEKRRKMYWSAWLRLCKTKVEGGLGFKDLYVFNRALLTKQCWRIIKNPKSLASRILKDCYFSNGKFMNATKKSSSFFCMWNSLLWGKRLIDRVLRWRVGNCKSIHVYEDNWILRPNTLKVISPSSLDAERTVSNLMSPSGG</sequence>
<evidence type="ECO:0000313" key="3">
    <source>
        <dbReference type="Proteomes" id="UP001280121"/>
    </source>
</evidence>
<dbReference type="InterPro" id="IPR000477">
    <property type="entry name" value="RT_dom"/>
</dbReference>
<dbReference type="EMBL" id="JANJYI010000007">
    <property type="protein sequence ID" value="KAK2642412.1"/>
    <property type="molecule type" value="Genomic_DNA"/>
</dbReference>
<evidence type="ECO:0000313" key="2">
    <source>
        <dbReference type="EMBL" id="KAK2642412.1"/>
    </source>
</evidence>
<keyword evidence="3" id="KW-1185">Reference proteome</keyword>
<dbReference type="Pfam" id="PF00078">
    <property type="entry name" value="RVT_1"/>
    <property type="match status" value="1"/>
</dbReference>
<reference evidence="2" key="1">
    <citation type="journal article" date="2023" name="Plant J.">
        <title>Genome sequences and population genomics provide insights into the demographic history, inbreeding, and mutation load of two 'living fossil' tree species of Dipteronia.</title>
        <authorList>
            <person name="Feng Y."/>
            <person name="Comes H.P."/>
            <person name="Chen J."/>
            <person name="Zhu S."/>
            <person name="Lu R."/>
            <person name="Zhang X."/>
            <person name="Li P."/>
            <person name="Qiu J."/>
            <person name="Olsen K.M."/>
            <person name="Qiu Y."/>
        </authorList>
    </citation>
    <scope>NUCLEOTIDE SEQUENCE</scope>
    <source>
        <strain evidence="2">KIB01</strain>
    </source>
</reference>
<accession>A0AAD9TUD8</accession>
<comment type="caution">
    <text evidence="2">The sequence shown here is derived from an EMBL/GenBank/DDBJ whole genome shotgun (WGS) entry which is preliminary data.</text>
</comment>
<name>A0AAD9TUD8_9ROSI</name>
<dbReference type="AlphaFoldDB" id="A0AAD9TUD8"/>
<gene>
    <name evidence="2" type="ORF">Ddye_024175</name>
</gene>
<protein>
    <recommendedName>
        <fullName evidence="1">Reverse transcriptase domain-containing protein</fullName>
    </recommendedName>
</protein>
<organism evidence="2 3">
    <name type="scientific">Dipteronia dyeriana</name>
    <dbReference type="NCBI Taxonomy" id="168575"/>
    <lineage>
        <taxon>Eukaryota</taxon>
        <taxon>Viridiplantae</taxon>
        <taxon>Streptophyta</taxon>
        <taxon>Embryophyta</taxon>
        <taxon>Tracheophyta</taxon>
        <taxon>Spermatophyta</taxon>
        <taxon>Magnoliopsida</taxon>
        <taxon>eudicotyledons</taxon>
        <taxon>Gunneridae</taxon>
        <taxon>Pentapetalae</taxon>
        <taxon>rosids</taxon>
        <taxon>malvids</taxon>
        <taxon>Sapindales</taxon>
        <taxon>Sapindaceae</taxon>
        <taxon>Hippocastanoideae</taxon>
        <taxon>Acereae</taxon>
        <taxon>Dipteronia</taxon>
    </lineage>
</organism>
<dbReference type="Proteomes" id="UP001280121">
    <property type="component" value="Unassembled WGS sequence"/>
</dbReference>